<reference evidence="1 2" key="1">
    <citation type="journal article" date="2018" name="Sci. Rep.">
        <title>A novel species of the marine cyanobacterium Acaryochloris with a unique pigment content and lifestyle.</title>
        <authorList>
            <person name="Partensky F."/>
            <person name="Six C."/>
            <person name="Ratin M."/>
            <person name="Garczarek L."/>
            <person name="Vaulot D."/>
            <person name="Probert I."/>
            <person name="Calteau A."/>
            <person name="Gourvil P."/>
            <person name="Marie D."/>
            <person name="Grebert T."/>
            <person name="Bouchier C."/>
            <person name="Le Panse S."/>
            <person name="Gachenot M."/>
            <person name="Rodriguez F."/>
            <person name="Garrido J.L."/>
        </authorList>
    </citation>
    <scope>NUCLEOTIDE SEQUENCE [LARGE SCALE GENOMIC DNA]</scope>
    <source>
        <strain evidence="1 2">RCC1774</strain>
    </source>
</reference>
<dbReference type="RefSeq" id="WP_110988849.1">
    <property type="nucleotide sequence ID" value="NZ_CAWNWM010000032.1"/>
</dbReference>
<dbReference type="AlphaFoldDB" id="A0A2W1JHK3"/>
<protein>
    <submittedName>
        <fullName evidence="1">Uncharacterized protein</fullName>
    </submittedName>
</protein>
<accession>A0A2W1JHK3</accession>
<evidence type="ECO:0000313" key="2">
    <source>
        <dbReference type="Proteomes" id="UP000248857"/>
    </source>
</evidence>
<gene>
    <name evidence="1" type="ORF">C1752_10462</name>
</gene>
<dbReference type="EMBL" id="PQWO01000032">
    <property type="protein sequence ID" value="PZD70612.1"/>
    <property type="molecule type" value="Genomic_DNA"/>
</dbReference>
<keyword evidence="2" id="KW-1185">Reference proteome</keyword>
<evidence type="ECO:0000313" key="1">
    <source>
        <dbReference type="EMBL" id="PZD70612.1"/>
    </source>
</evidence>
<proteinExistence type="predicted"/>
<dbReference type="Proteomes" id="UP000248857">
    <property type="component" value="Unassembled WGS sequence"/>
</dbReference>
<comment type="caution">
    <text evidence="1">The sequence shown here is derived from an EMBL/GenBank/DDBJ whole genome shotgun (WGS) entry which is preliminary data.</text>
</comment>
<sequence>MIQTETVPIPRTWIAYDTADDAERFPVGTGSSQGDAVSTYFENCLEIDPDYANESLEFARFLQD</sequence>
<name>A0A2W1JHK3_9CYAN</name>
<organism evidence="1 2">
    <name type="scientific">Acaryochloris thomasi RCC1774</name>
    <dbReference type="NCBI Taxonomy" id="1764569"/>
    <lineage>
        <taxon>Bacteria</taxon>
        <taxon>Bacillati</taxon>
        <taxon>Cyanobacteriota</taxon>
        <taxon>Cyanophyceae</taxon>
        <taxon>Acaryochloridales</taxon>
        <taxon>Acaryochloridaceae</taxon>
        <taxon>Acaryochloris</taxon>
        <taxon>Acaryochloris thomasi</taxon>
    </lineage>
</organism>